<proteinExistence type="predicted"/>
<feature type="chain" id="PRO_5015711426" description="Nickel/cobalt homeostasis protein RcnB" evidence="2">
    <location>
        <begin position="24"/>
        <end position="149"/>
    </location>
</feature>
<dbReference type="Pfam" id="PF11776">
    <property type="entry name" value="RcnB"/>
    <property type="match status" value="1"/>
</dbReference>
<feature type="compositionally biased region" description="Low complexity" evidence="1">
    <location>
        <begin position="32"/>
        <end position="64"/>
    </location>
</feature>
<dbReference type="EMBL" id="PDET01000001">
    <property type="protein sequence ID" value="PRD17385.1"/>
    <property type="molecule type" value="Genomic_DNA"/>
</dbReference>
<feature type="compositionally biased region" description="Polar residues" evidence="1">
    <location>
        <begin position="69"/>
        <end position="80"/>
    </location>
</feature>
<keyword evidence="4" id="KW-1185">Reference proteome</keyword>
<dbReference type="Proteomes" id="UP000239181">
    <property type="component" value="Unassembled WGS sequence"/>
</dbReference>
<protein>
    <recommendedName>
        <fullName evidence="5">Nickel/cobalt homeostasis protein RcnB</fullName>
    </recommendedName>
</protein>
<dbReference type="RefSeq" id="WP_105590984.1">
    <property type="nucleotide sequence ID" value="NZ_PDET01000001.1"/>
</dbReference>
<feature type="compositionally biased region" description="Basic and acidic residues" evidence="1">
    <location>
        <begin position="82"/>
        <end position="93"/>
    </location>
</feature>
<evidence type="ECO:0000313" key="3">
    <source>
        <dbReference type="EMBL" id="PRD17385.1"/>
    </source>
</evidence>
<sequence length="149" mass="16422">MKKTLIMALSVMMIASSSLSAFAQGPDNGRDAQQQPIKHQQQKQQQGNGGQPQQNQHANGGQPPRENNARPQQASHQQAHGNKPERQQPDFRKGRPLPQQYRGAGYQVNDWKKHGLKAPPSGHRWMNVNGNYVLIAIATGVIASVIAHQ</sequence>
<feature type="region of interest" description="Disordered" evidence="1">
    <location>
        <begin position="22"/>
        <end position="105"/>
    </location>
</feature>
<evidence type="ECO:0008006" key="5">
    <source>
        <dbReference type="Google" id="ProtNLM"/>
    </source>
</evidence>
<comment type="caution">
    <text evidence="3">The sequence shown here is derived from an EMBL/GenBank/DDBJ whole genome shotgun (WGS) entry which is preliminary data.</text>
</comment>
<evidence type="ECO:0000256" key="2">
    <source>
        <dbReference type="SAM" id="SignalP"/>
    </source>
</evidence>
<accession>A0A2S9IHW7</accession>
<dbReference type="InterPro" id="IPR024572">
    <property type="entry name" value="RcnB"/>
</dbReference>
<dbReference type="AlphaFoldDB" id="A0A2S9IHW7"/>
<dbReference type="Gene3D" id="3.10.450.160">
    <property type="entry name" value="inner membrane protein cigr"/>
    <property type="match status" value="1"/>
</dbReference>
<evidence type="ECO:0000256" key="1">
    <source>
        <dbReference type="SAM" id="MobiDB-lite"/>
    </source>
</evidence>
<evidence type="ECO:0000313" key="4">
    <source>
        <dbReference type="Proteomes" id="UP000239181"/>
    </source>
</evidence>
<keyword evidence="2" id="KW-0732">Signal</keyword>
<gene>
    <name evidence="3" type="ORF">CQW29_01755</name>
</gene>
<name>A0A2S9IHW7_9GAMM</name>
<feature type="signal peptide" evidence="2">
    <location>
        <begin position="1"/>
        <end position="23"/>
    </location>
</feature>
<organism evidence="3 4">
    <name type="scientific">Pantoea coffeiphila</name>
    <dbReference type="NCBI Taxonomy" id="1465635"/>
    <lineage>
        <taxon>Bacteria</taxon>
        <taxon>Pseudomonadati</taxon>
        <taxon>Pseudomonadota</taxon>
        <taxon>Gammaproteobacteria</taxon>
        <taxon>Enterobacterales</taxon>
        <taxon>Erwiniaceae</taxon>
        <taxon>Pantoea</taxon>
    </lineage>
</organism>
<reference evidence="3 4" key="1">
    <citation type="submission" date="2017-10" db="EMBL/GenBank/DDBJ databases">
        <title>Draft genome of two endophytic bacteria isolated from 'guarana' Paullinia cupana (Mart.) Ducke.</title>
        <authorList>
            <person name="Siqueira K.A."/>
            <person name="Liotti R.G."/>
            <person name="Mendes T.A."/>
            <person name="Soares M.A."/>
        </authorList>
    </citation>
    <scope>NUCLEOTIDE SEQUENCE [LARGE SCALE GENOMIC DNA]</scope>
    <source>
        <strain evidence="3 4">342</strain>
    </source>
</reference>
<dbReference type="OrthoDB" id="6687316at2"/>